<dbReference type="GO" id="GO:0005829">
    <property type="term" value="C:cytosol"/>
    <property type="evidence" value="ECO:0007669"/>
    <property type="project" value="TreeGrafter"/>
</dbReference>
<keyword evidence="5" id="KW-1185">Reference proteome</keyword>
<evidence type="ECO:0000256" key="2">
    <source>
        <dbReference type="ARBA" id="ARBA00022777"/>
    </source>
</evidence>
<dbReference type="AlphaFoldDB" id="A0A8D4VPQ1"/>
<evidence type="ECO:0000313" key="4">
    <source>
        <dbReference type="EMBL" id="BBL71094.1"/>
    </source>
</evidence>
<keyword evidence="1" id="KW-0808">Transferase</keyword>
<evidence type="ECO:0000313" key="5">
    <source>
        <dbReference type="Proteomes" id="UP000824988"/>
    </source>
</evidence>
<proteinExistence type="predicted"/>
<sequence length="306" mass="31936">MSHAVLDVLCVGHASYDLIFQVPHHPAADEKSVADGFLGCGGGPAANAAVTVNRAGGVAAFAGYLGNDLFGQRHLAELTEAGVHTDWVVRGDHPTPLSAILVKPDGRRALVNYKGETRPLPVDSIDFSHCRPQAILFDGHEPHISPALCLWAKGLGIPTVLDAGSLHPGTETLQGLVDHLVCSEKFALQATGIAAPEQALEALLQRAPVVVITLGERGLLWARRGDGRGSLGAYPVAEVDTTGAGDAFHGAYALCVAEGRDWDYTLRYASATAALACAALGARPAIPRRADTEALMAKQEPQGALG</sequence>
<dbReference type="RefSeq" id="WP_221048823.1">
    <property type="nucleotide sequence ID" value="NZ_AP019782.1"/>
</dbReference>
<name>A0A8D4VPQ1_9GAMM</name>
<gene>
    <name evidence="4" type="ORF">MoryE10_17000</name>
</gene>
<organism evidence="4 5">
    <name type="scientific">Methylogaea oryzae</name>
    <dbReference type="NCBI Taxonomy" id="1295382"/>
    <lineage>
        <taxon>Bacteria</taxon>
        <taxon>Pseudomonadati</taxon>
        <taxon>Pseudomonadota</taxon>
        <taxon>Gammaproteobacteria</taxon>
        <taxon>Methylococcales</taxon>
        <taxon>Methylococcaceae</taxon>
        <taxon>Methylogaea</taxon>
    </lineage>
</organism>
<dbReference type="PROSITE" id="PS00584">
    <property type="entry name" value="PFKB_KINASES_2"/>
    <property type="match status" value="1"/>
</dbReference>
<reference evidence="4" key="1">
    <citation type="submission" date="2019-06" db="EMBL/GenBank/DDBJ databases">
        <title>Complete genome sequence of Methylogaea oryzae strain JCM16910.</title>
        <authorList>
            <person name="Asakawa S."/>
        </authorList>
    </citation>
    <scope>NUCLEOTIDE SEQUENCE</scope>
    <source>
        <strain evidence="4">E10</strain>
    </source>
</reference>
<dbReference type="Pfam" id="PF00294">
    <property type="entry name" value="PfkB"/>
    <property type="match status" value="1"/>
</dbReference>
<dbReference type="EMBL" id="AP019782">
    <property type="protein sequence ID" value="BBL71094.1"/>
    <property type="molecule type" value="Genomic_DNA"/>
</dbReference>
<dbReference type="Proteomes" id="UP000824988">
    <property type="component" value="Chromosome"/>
</dbReference>
<dbReference type="PANTHER" id="PTHR10584">
    <property type="entry name" value="SUGAR KINASE"/>
    <property type="match status" value="1"/>
</dbReference>
<dbReference type="GO" id="GO:0016301">
    <property type="term" value="F:kinase activity"/>
    <property type="evidence" value="ECO:0007669"/>
    <property type="project" value="UniProtKB-KW"/>
</dbReference>
<protein>
    <submittedName>
        <fullName evidence="4">Sulfofructose kinase</fullName>
    </submittedName>
</protein>
<dbReference type="KEGG" id="moz:MoryE10_17000"/>
<dbReference type="PANTHER" id="PTHR10584:SF157">
    <property type="entry name" value="SULFOFRUCTOSE KINASE"/>
    <property type="match status" value="1"/>
</dbReference>
<evidence type="ECO:0000259" key="3">
    <source>
        <dbReference type="Pfam" id="PF00294"/>
    </source>
</evidence>
<evidence type="ECO:0000256" key="1">
    <source>
        <dbReference type="ARBA" id="ARBA00022679"/>
    </source>
</evidence>
<dbReference type="InterPro" id="IPR002173">
    <property type="entry name" value="Carboh/pur_kinase_PfkB_CS"/>
</dbReference>
<keyword evidence="2 4" id="KW-0418">Kinase</keyword>
<dbReference type="InterPro" id="IPR011611">
    <property type="entry name" value="PfkB_dom"/>
</dbReference>
<accession>A0A8D4VPQ1</accession>
<feature type="domain" description="Carbohydrate kinase PfkB" evidence="3">
    <location>
        <begin position="7"/>
        <end position="287"/>
    </location>
</feature>